<evidence type="ECO:0000256" key="2">
    <source>
        <dbReference type="ARBA" id="ARBA00022598"/>
    </source>
</evidence>
<dbReference type="CDD" id="cd04433">
    <property type="entry name" value="AFD_class_I"/>
    <property type="match status" value="1"/>
</dbReference>
<proteinExistence type="inferred from homology"/>
<evidence type="ECO:0000259" key="5">
    <source>
        <dbReference type="Pfam" id="PF13193"/>
    </source>
</evidence>
<sequence>MAQQEDEIASAPDTAIAEIHGEPLADLDQRLWDILAATASAHPDREAMVSLWQPADASQSSDDPNPTARSECLRWSYRNLRDKAERLADVLEKLGVGPGMHVAAALWNCAEWSLFFWASAKIGAAFVPIDPRVTDDFAFMLESAAPRVLVVQDAGIATQLAKGDLSFPDGVLRIRCGSDVADGWLGLHELLARDFSCQGNERLGDTGDDQGPPRANGMRGSDGDTPALIVFTSGTTGKPKGCPHTNSNLVSQTNNYDPNVDTSFVDRWLVHTPVCHVFAINNALRAWRHGGTVVFAAKSFHIDATLKALVQEKCTVMSATPTLVKALLSHSSFPSPRDLNLSIVSISGTIIGPEHMQLCREGLGARDAIQAYGMSEGAPIISWSRQDGMLVDGYHPGVGKVLAGAAVRVCRQGSRHVLCRMEVGELHIAGPSVISNYLGACGSEEEKFYSDESGRWLKTGDQAMIDNEGVVYILGRYNDLIIRGGENINPLKVEHALSEIPGLVQVFVVGVADDVAGQIPVAVAKLSPEVSKMKLMEKARSLGPQYVLDAVYTFEDLGLESVPATSIGKPKRAVLAGIVADHRRTSQAEGCPEVGKGGEVAILEERLSGIWDQLVGVRPGSTDDIFCLADSITLLRYCDAVLRIYGRRLYLQDLSRCNTVGKQAQLLASRDAPTGAGREMDGNGIVRVCPTDSDDGSIARRGQRHSNLAQRPILGHEINGSLLAAAQEQVERLGLDGSDVEDVVPIRGSMYRTVVGQRPQSYCIRVVFRVHNAAASEIYDGLLKWLASKPLLRAVLLSARGLLYHAVVRHSPPLFRKLVREIVAETEKEAKELSEDGFAGAHSPMSMFSAAVIKVEETGRYLLRLTYNHSVVDALTLLSWHRDIDWLIHNSNAVIPAQTPYRLFADLWSEYQDSLPAQRAVSFHARRLRGISRYGDALWPKQRSPGMMIAGDEDSFYFAERQAARDRIWDGEWRVRAHEFRFPRRSRIVRLPNMVKMRDSFNLEPAPFTKCALALFNILQTRSSVALFSSWESARSWPFVPDWISNALQPAMSIDGPTVGWILNMFQVDSDETLADFIRRMVLEQEQATRHEHVPWEKVVQELREEGDAATDASFRQSFVWDVSMGVAASRGFRSDFDTLEPVARYDWPDCGLFWSAFMVDRDNLFFIASWDTAQLNAEEVDEYCDDLADVMRSLANEDNWSLKVGDVFSVH</sequence>
<evidence type="ECO:0000313" key="6">
    <source>
        <dbReference type="EMBL" id="KAH6606165.1"/>
    </source>
</evidence>
<evidence type="ECO:0000313" key="7">
    <source>
        <dbReference type="Proteomes" id="UP000827724"/>
    </source>
</evidence>
<evidence type="ECO:0000256" key="1">
    <source>
        <dbReference type="ARBA" id="ARBA00006432"/>
    </source>
</evidence>
<name>A0A9P8QMS9_9HYPO</name>
<evidence type="ECO:0008006" key="8">
    <source>
        <dbReference type="Google" id="ProtNLM"/>
    </source>
</evidence>
<dbReference type="SUPFAM" id="SSF56801">
    <property type="entry name" value="Acetyl-CoA synthetase-like"/>
    <property type="match status" value="1"/>
</dbReference>
<gene>
    <name evidence="6" type="ORF">Trco_005318</name>
</gene>
<feature type="domain" description="AMP-binding enzyme C-terminal" evidence="5">
    <location>
        <begin position="492"/>
        <end position="556"/>
    </location>
</feature>
<comment type="similarity">
    <text evidence="1">Belongs to the ATP-dependent AMP-binding enzyme family.</text>
</comment>
<feature type="region of interest" description="Disordered" evidence="3">
    <location>
        <begin position="201"/>
        <end position="222"/>
    </location>
</feature>
<dbReference type="InterPro" id="IPR000873">
    <property type="entry name" value="AMP-dep_synth/lig_dom"/>
</dbReference>
<dbReference type="EMBL" id="JAIWOZ010000004">
    <property type="protein sequence ID" value="KAH6606165.1"/>
    <property type="molecule type" value="Genomic_DNA"/>
</dbReference>
<dbReference type="SUPFAM" id="SSF52777">
    <property type="entry name" value="CoA-dependent acyltransferases"/>
    <property type="match status" value="2"/>
</dbReference>
<protein>
    <recommendedName>
        <fullName evidence="8">Acetyl-CoA synthetase-like protein</fullName>
    </recommendedName>
</protein>
<organism evidence="6 7">
    <name type="scientific">Trichoderma cornu-damae</name>
    <dbReference type="NCBI Taxonomy" id="654480"/>
    <lineage>
        <taxon>Eukaryota</taxon>
        <taxon>Fungi</taxon>
        <taxon>Dikarya</taxon>
        <taxon>Ascomycota</taxon>
        <taxon>Pezizomycotina</taxon>
        <taxon>Sordariomycetes</taxon>
        <taxon>Hypocreomycetidae</taxon>
        <taxon>Hypocreales</taxon>
        <taxon>Hypocreaceae</taxon>
        <taxon>Trichoderma</taxon>
    </lineage>
</organism>
<dbReference type="GO" id="GO:0006631">
    <property type="term" value="P:fatty acid metabolic process"/>
    <property type="evidence" value="ECO:0007669"/>
    <property type="project" value="TreeGrafter"/>
</dbReference>
<dbReference type="InterPro" id="IPR020845">
    <property type="entry name" value="AMP-binding_CS"/>
</dbReference>
<feature type="domain" description="AMP-dependent synthetase/ligase" evidence="4">
    <location>
        <begin position="37"/>
        <end position="438"/>
    </location>
</feature>
<dbReference type="GO" id="GO:0031956">
    <property type="term" value="F:medium-chain fatty acid-CoA ligase activity"/>
    <property type="evidence" value="ECO:0007669"/>
    <property type="project" value="TreeGrafter"/>
</dbReference>
<dbReference type="InterPro" id="IPR042099">
    <property type="entry name" value="ANL_N_sf"/>
</dbReference>
<evidence type="ECO:0000256" key="3">
    <source>
        <dbReference type="SAM" id="MobiDB-lite"/>
    </source>
</evidence>
<keyword evidence="7" id="KW-1185">Reference proteome</keyword>
<dbReference type="Pfam" id="PF13193">
    <property type="entry name" value="AMP-binding_C"/>
    <property type="match status" value="1"/>
</dbReference>
<dbReference type="Pfam" id="PF00501">
    <property type="entry name" value="AMP-binding"/>
    <property type="match status" value="1"/>
</dbReference>
<dbReference type="OrthoDB" id="10253869at2759"/>
<comment type="caution">
    <text evidence="6">The sequence shown here is derived from an EMBL/GenBank/DDBJ whole genome shotgun (WGS) entry which is preliminary data.</text>
</comment>
<dbReference type="PROSITE" id="PS00455">
    <property type="entry name" value="AMP_BINDING"/>
    <property type="match status" value="1"/>
</dbReference>
<dbReference type="AlphaFoldDB" id="A0A9P8QMS9"/>
<dbReference type="Gene3D" id="3.30.300.30">
    <property type="match status" value="1"/>
</dbReference>
<evidence type="ECO:0000259" key="4">
    <source>
        <dbReference type="Pfam" id="PF00501"/>
    </source>
</evidence>
<reference evidence="6" key="1">
    <citation type="submission" date="2021-08" db="EMBL/GenBank/DDBJ databases">
        <title>Chromosome-Level Trichoderma cornu-damae using Hi-C Data.</title>
        <authorList>
            <person name="Kim C.S."/>
        </authorList>
    </citation>
    <scope>NUCLEOTIDE SEQUENCE</scope>
    <source>
        <strain evidence="6">KA19-0412C</strain>
    </source>
</reference>
<dbReference type="InterPro" id="IPR025110">
    <property type="entry name" value="AMP-bd_C"/>
</dbReference>
<dbReference type="InterPro" id="IPR045851">
    <property type="entry name" value="AMP-bd_C_sf"/>
</dbReference>
<dbReference type="PANTHER" id="PTHR43201">
    <property type="entry name" value="ACYL-COA SYNTHETASE"/>
    <property type="match status" value="1"/>
</dbReference>
<keyword evidence="2" id="KW-0436">Ligase</keyword>
<accession>A0A9P8QMS9</accession>
<dbReference type="PANTHER" id="PTHR43201:SF5">
    <property type="entry name" value="MEDIUM-CHAIN ACYL-COA LIGASE ACSF2, MITOCHONDRIAL"/>
    <property type="match status" value="1"/>
</dbReference>
<dbReference type="Gene3D" id="3.40.50.12780">
    <property type="entry name" value="N-terminal domain of ligase-like"/>
    <property type="match status" value="1"/>
</dbReference>
<dbReference type="Proteomes" id="UP000827724">
    <property type="component" value="Unassembled WGS sequence"/>
</dbReference>
<dbReference type="Gene3D" id="3.30.559.30">
    <property type="entry name" value="Nonribosomal peptide synthetase, condensation domain"/>
    <property type="match status" value="1"/>
</dbReference>